<dbReference type="AlphaFoldDB" id="A0A0M0I4X5"/>
<keyword evidence="2" id="KW-0503">Monooxygenase</keyword>
<reference evidence="3" key="1">
    <citation type="submission" date="2015-08" db="EMBL/GenBank/DDBJ databases">
        <title>Vibrio galatheae sp. nov., a novel member of the Vibrionaceae family isolated from the Solomon Islands.</title>
        <authorList>
            <person name="Giubergia S."/>
            <person name="Machado H."/>
            <person name="Mateiu R.V."/>
            <person name="Gram L."/>
        </authorList>
    </citation>
    <scope>NUCLEOTIDE SEQUENCE [LARGE SCALE GENOMIC DNA]</scope>
    <source>
        <strain evidence="3">DSM 19134</strain>
    </source>
</reference>
<protein>
    <submittedName>
        <fullName evidence="2">Antibiotic biosynthesis monooxygenase</fullName>
    </submittedName>
</protein>
<evidence type="ECO:0000313" key="3">
    <source>
        <dbReference type="Proteomes" id="UP000037530"/>
    </source>
</evidence>
<dbReference type="GO" id="GO:0004497">
    <property type="term" value="F:monooxygenase activity"/>
    <property type="evidence" value="ECO:0007669"/>
    <property type="project" value="UniProtKB-KW"/>
</dbReference>
<evidence type="ECO:0000259" key="1">
    <source>
        <dbReference type="PROSITE" id="PS51725"/>
    </source>
</evidence>
<dbReference type="OrthoDB" id="9798157at2"/>
<dbReference type="Pfam" id="PF03992">
    <property type="entry name" value="ABM"/>
    <property type="match status" value="1"/>
</dbReference>
<dbReference type="Gene3D" id="3.30.70.100">
    <property type="match status" value="1"/>
</dbReference>
<evidence type="ECO:0000313" key="2">
    <source>
        <dbReference type="EMBL" id="KOO08943.1"/>
    </source>
</evidence>
<gene>
    <name evidence="2" type="ORF">AKJ31_00830</name>
</gene>
<proteinExistence type="predicted"/>
<dbReference type="PANTHER" id="PTHR34474:SF2">
    <property type="entry name" value="SIGNAL TRANSDUCTION PROTEIN TRAP"/>
    <property type="match status" value="1"/>
</dbReference>
<accession>A0A0M0I4X5</accession>
<dbReference type="PROSITE" id="PS51725">
    <property type="entry name" value="ABM"/>
    <property type="match status" value="1"/>
</dbReference>
<dbReference type="PANTHER" id="PTHR34474">
    <property type="entry name" value="SIGNAL TRANSDUCTION PROTEIN TRAP"/>
    <property type="match status" value="1"/>
</dbReference>
<dbReference type="EMBL" id="LHPI01000001">
    <property type="protein sequence ID" value="KOO08943.1"/>
    <property type="molecule type" value="Genomic_DNA"/>
</dbReference>
<keyword evidence="2" id="KW-0560">Oxidoreductase</keyword>
<feature type="domain" description="ABM" evidence="1">
    <location>
        <begin position="2"/>
        <end position="91"/>
    </location>
</feature>
<comment type="caution">
    <text evidence="2">The sequence shown here is derived from an EMBL/GenBank/DDBJ whole genome shotgun (WGS) entry which is preliminary data.</text>
</comment>
<keyword evidence="3" id="KW-1185">Reference proteome</keyword>
<sequence length="97" mass="11477">MILEVAVLDVKPGLEQEFERNFAKAQAIIASMKGYVSHQLQHCIEKPSRYILLVNWETLVDHEQGFRQSAEYQEWKALLHHFYEPFPTVEHYEPVYS</sequence>
<dbReference type="InterPro" id="IPR050404">
    <property type="entry name" value="Heme-degrading_MO"/>
</dbReference>
<name>A0A0M0I4X5_9VIBR</name>
<dbReference type="InterPro" id="IPR007138">
    <property type="entry name" value="ABM_dom"/>
</dbReference>
<dbReference type="PATRIC" id="fig|171383.3.peg.170"/>
<dbReference type="Proteomes" id="UP000037530">
    <property type="component" value="Unassembled WGS sequence"/>
</dbReference>
<dbReference type="InterPro" id="IPR011008">
    <property type="entry name" value="Dimeric_a/b-barrel"/>
</dbReference>
<dbReference type="RefSeq" id="WP_053407195.1">
    <property type="nucleotide sequence ID" value="NZ_DAIPHI010000006.1"/>
</dbReference>
<organism evidence="2 3">
    <name type="scientific">Vibrio hepatarius</name>
    <dbReference type="NCBI Taxonomy" id="171383"/>
    <lineage>
        <taxon>Bacteria</taxon>
        <taxon>Pseudomonadati</taxon>
        <taxon>Pseudomonadota</taxon>
        <taxon>Gammaproteobacteria</taxon>
        <taxon>Vibrionales</taxon>
        <taxon>Vibrionaceae</taxon>
        <taxon>Vibrio</taxon>
        <taxon>Vibrio oreintalis group</taxon>
    </lineage>
</organism>
<dbReference type="SUPFAM" id="SSF54909">
    <property type="entry name" value="Dimeric alpha+beta barrel"/>
    <property type="match status" value="1"/>
</dbReference>
<dbReference type="STRING" id="171383.AKJ31_00830"/>